<dbReference type="EMBL" id="BAAATR010000015">
    <property type="protein sequence ID" value="GAA2250940.1"/>
    <property type="molecule type" value="Genomic_DNA"/>
</dbReference>
<evidence type="ECO:0000259" key="2">
    <source>
        <dbReference type="Pfam" id="PF01243"/>
    </source>
</evidence>
<accession>A0ABN3E816</accession>
<dbReference type="Proteomes" id="UP001500305">
    <property type="component" value="Unassembled WGS sequence"/>
</dbReference>
<dbReference type="Gene3D" id="2.30.110.10">
    <property type="entry name" value="Electron Transport, Fmn-binding Protein, Chain A"/>
    <property type="match status" value="1"/>
</dbReference>
<feature type="domain" description="Pyridoxamine 5'-phosphate oxidase N-terminal" evidence="2">
    <location>
        <begin position="8"/>
        <end position="139"/>
    </location>
</feature>
<keyword evidence="1" id="KW-0560">Oxidoreductase</keyword>
<evidence type="ECO:0000256" key="1">
    <source>
        <dbReference type="ARBA" id="ARBA00023002"/>
    </source>
</evidence>
<dbReference type="Pfam" id="PF01243">
    <property type="entry name" value="PNPOx_N"/>
    <property type="match status" value="1"/>
</dbReference>
<dbReference type="PANTHER" id="PTHR35176:SF2">
    <property type="entry name" value="F420H(2)-DEPENDENT REDUCTASE RV1155"/>
    <property type="match status" value="1"/>
</dbReference>
<dbReference type="InterPro" id="IPR012349">
    <property type="entry name" value="Split_barrel_FMN-bd"/>
</dbReference>
<dbReference type="SUPFAM" id="SSF50475">
    <property type="entry name" value="FMN-binding split barrel"/>
    <property type="match status" value="1"/>
</dbReference>
<dbReference type="InterPro" id="IPR011576">
    <property type="entry name" value="Pyridox_Oxase_N"/>
</dbReference>
<proteinExistence type="predicted"/>
<reference evidence="3 4" key="1">
    <citation type="journal article" date="2019" name="Int. J. Syst. Evol. Microbiol.">
        <title>The Global Catalogue of Microorganisms (GCM) 10K type strain sequencing project: providing services to taxonomists for standard genome sequencing and annotation.</title>
        <authorList>
            <consortium name="The Broad Institute Genomics Platform"/>
            <consortium name="The Broad Institute Genome Sequencing Center for Infectious Disease"/>
            <person name="Wu L."/>
            <person name="Ma J."/>
        </authorList>
    </citation>
    <scope>NUCLEOTIDE SEQUENCE [LARGE SCALE GENOMIC DNA]</scope>
    <source>
        <strain evidence="3 4">JCM 7356</strain>
    </source>
</reference>
<sequence length="143" mass="15846">MPELTAGEARRRFAAARVAVLATVDRDGRPHLVPVTFAVADDRVVTAVDRKPKRTPRLKRLANIAANPAVCLLVEHWDEDWRLLWWARADGEARLLPDPEAVEHAAAVGLLTARYPQYADLPPDGTVIEVAVRRWLGWCAGPS</sequence>
<gene>
    <name evidence="3" type="ORF">GCM10010430_37320</name>
</gene>
<dbReference type="InterPro" id="IPR052019">
    <property type="entry name" value="F420H2_bilvrd_red/Heme_oxyg"/>
</dbReference>
<organism evidence="3 4">
    <name type="scientific">Kitasatospora cystarginea</name>
    <dbReference type="NCBI Taxonomy" id="58350"/>
    <lineage>
        <taxon>Bacteria</taxon>
        <taxon>Bacillati</taxon>
        <taxon>Actinomycetota</taxon>
        <taxon>Actinomycetes</taxon>
        <taxon>Kitasatosporales</taxon>
        <taxon>Streptomycetaceae</taxon>
        <taxon>Kitasatospora</taxon>
    </lineage>
</organism>
<keyword evidence="4" id="KW-1185">Reference proteome</keyword>
<dbReference type="NCBIfam" id="TIGR03668">
    <property type="entry name" value="Rv0121_F420"/>
    <property type="match status" value="1"/>
</dbReference>
<dbReference type="RefSeq" id="WP_344637545.1">
    <property type="nucleotide sequence ID" value="NZ_BAAATR010000015.1"/>
</dbReference>
<dbReference type="InterPro" id="IPR019967">
    <property type="entry name" value="F420-dep_enz_PPOX_Rv0121"/>
</dbReference>
<name>A0ABN3E816_9ACTN</name>
<comment type="caution">
    <text evidence="3">The sequence shown here is derived from an EMBL/GenBank/DDBJ whole genome shotgun (WGS) entry which is preliminary data.</text>
</comment>
<dbReference type="PANTHER" id="PTHR35176">
    <property type="entry name" value="HEME OXYGENASE HI_0854-RELATED"/>
    <property type="match status" value="1"/>
</dbReference>
<evidence type="ECO:0000313" key="3">
    <source>
        <dbReference type="EMBL" id="GAA2250940.1"/>
    </source>
</evidence>
<protein>
    <submittedName>
        <fullName evidence="3">TIGR03668 family PPOX class F420-dependent oxidoreductase</fullName>
    </submittedName>
</protein>
<evidence type="ECO:0000313" key="4">
    <source>
        <dbReference type="Proteomes" id="UP001500305"/>
    </source>
</evidence>